<name>E3MEY5_CAERE</name>
<evidence type="ECO:0000256" key="1">
    <source>
        <dbReference type="SAM" id="MobiDB-lite"/>
    </source>
</evidence>
<gene>
    <name evidence="3" type="ORF">CRE_21226</name>
</gene>
<dbReference type="EMBL" id="DS268440">
    <property type="protein sequence ID" value="EFP00721.1"/>
    <property type="molecule type" value="Genomic_DNA"/>
</dbReference>
<sequence>MSISSNSSFEYITDDDDVGNWETKLRDEDSGDSDIEGLEVIGSDDSDFSESEDTKDAEVSKSISKKTGQVKKRDVHIEFFIFFFSALFLWALLVITKPQKQGTIYEALKYVDSEKSSFDVETWTLKMEHEAARVSHALKLHEAMEKFDGMTIDEKQRMNKWTPLPAKFIGVKAFLKSIGQIGAATEEFLYRSTPRFFNRPKNPRYEDIEFVLDNFKISTYTESVNILSLEFVKGAQLEIREKYGDMTIERVYYVKSEHLLSLLD</sequence>
<keyword evidence="2" id="KW-0812">Transmembrane</keyword>
<keyword evidence="2" id="KW-0472">Membrane</keyword>
<dbReference type="eggNOG" id="ENOG502R9BW">
    <property type="taxonomic scope" value="Eukaryota"/>
</dbReference>
<feature type="transmembrane region" description="Helical" evidence="2">
    <location>
        <begin position="75"/>
        <end position="95"/>
    </location>
</feature>
<dbReference type="KEGG" id="crq:GCK72_021958"/>
<protein>
    <submittedName>
        <fullName evidence="3">Uncharacterized protein</fullName>
    </submittedName>
</protein>
<organism evidence="4">
    <name type="scientific">Caenorhabditis remanei</name>
    <name type="common">Caenorhabditis vulgaris</name>
    <dbReference type="NCBI Taxonomy" id="31234"/>
    <lineage>
        <taxon>Eukaryota</taxon>
        <taxon>Metazoa</taxon>
        <taxon>Ecdysozoa</taxon>
        <taxon>Nematoda</taxon>
        <taxon>Chromadorea</taxon>
        <taxon>Rhabditida</taxon>
        <taxon>Rhabditina</taxon>
        <taxon>Rhabditomorpha</taxon>
        <taxon>Rhabditoidea</taxon>
        <taxon>Rhabditidae</taxon>
        <taxon>Peloderinae</taxon>
        <taxon>Caenorhabditis</taxon>
    </lineage>
</organism>
<evidence type="ECO:0000313" key="4">
    <source>
        <dbReference type="Proteomes" id="UP000008281"/>
    </source>
</evidence>
<dbReference type="OrthoDB" id="5897027at2759"/>
<accession>E3MEY5</accession>
<keyword evidence="4" id="KW-1185">Reference proteome</keyword>
<dbReference type="CTD" id="9816252"/>
<dbReference type="GeneID" id="9816252"/>
<feature type="compositionally biased region" description="Acidic residues" evidence="1">
    <location>
        <begin position="29"/>
        <end position="51"/>
    </location>
</feature>
<dbReference type="AlphaFoldDB" id="E3MEY5"/>
<keyword evidence="2" id="KW-1133">Transmembrane helix</keyword>
<proteinExistence type="predicted"/>
<dbReference type="HOGENOM" id="CLU_1054605_0_0_1"/>
<evidence type="ECO:0000313" key="3">
    <source>
        <dbReference type="EMBL" id="EFP00721.1"/>
    </source>
</evidence>
<dbReference type="RefSeq" id="XP_003105260.2">
    <property type="nucleotide sequence ID" value="XM_003105212.2"/>
</dbReference>
<dbReference type="Proteomes" id="UP000008281">
    <property type="component" value="Unassembled WGS sequence"/>
</dbReference>
<feature type="region of interest" description="Disordered" evidence="1">
    <location>
        <begin position="20"/>
        <end position="61"/>
    </location>
</feature>
<evidence type="ECO:0000256" key="2">
    <source>
        <dbReference type="SAM" id="Phobius"/>
    </source>
</evidence>
<reference evidence="3" key="1">
    <citation type="submission" date="2007-07" db="EMBL/GenBank/DDBJ databases">
        <title>PCAP assembly of the Caenorhabditis remanei genome.</title>
        <authorList>
            <consortium name="The Caenorhabditis remanei Sequencing Consortium"/>
            <person name="Wilson R.K."/>
        </authorList>
    </citation>
    <scope>NUCLEOTIDE SEQUENCE [LARGE SCALE GENOMIC DNA]</scope>
    <source>
        <strain evidence="3">PB4641</strain>
    </source>
</reference>